<evidence type="ECO:0000256" key="1">
    <source>
        <dbReference type="SAM" id="SignalP"/>
    </source>
</evidence>
<sequence>MLRSLLLVFIHLSLVSCTASAPKASPSWWQSLDDTEAPVEDTEVSCRGIRASDELDRLANCWPQGSPRLTPMDVAGLDEMRVELRECLLADLPAPGMTGENQARCQQGLAEVLDQRLYRLGWLRAEVAPPGNAEAGEAQARPQLTVKLGQRYRIGQLFVATGPSQRVNSKKIIKQAQKAIPKPRWCTETALEEIHARVFDTSKFQEVRINRGEPDERAGRVPIVIVIQE</sequence>
<protein>
    <submittedName>
        <fullName evidence="2">Outer membrane protein</fullName>
    </submittedName>
</protein>
<feature type="signal peptide" evidence="1">
    <location>
        <begin position="1"/>
        <end position="21"/>
    </location>
</feature>
<keyword evidence="3" id="KW-1185">Reference proteome</keyword>
<organism evidence="2 3">
    <name type="scientific">Hyalangium minutum</name>
    <dbReference type="NCBI Taxonomy" id="394096"/>
    <lineage>
        <taxon>Bacteria</taxon>
        <taxon>Pseudomonadati</taxon>
        <taxon>Myxococcota</taxon>
        <taxon>Myxococcia</taxon>
        <taxon>Myxococcales</taxon>
        <taxon>Cystobacterineae</taxon>
        <taxon>Archangiaceae</taxon>
        <taxon>Hyalangium</taxon>
    </lineage>
</organism>
<feature type="chain" id="PRO_5001799690" evidence="1">
    <location>
        <begin position="22"/>
        <end position="229"/>
    </location>
</feature>
<dbReference type="PROSITE" id="PS51257">
    <property type="entry name" value="PROKAR_LIPOPROTEIN"/>
    <property type="match status" value="1"/>
</dbReference>
<evidence type="ECO:0000313" key="2">
    <source>
        <dbReference type="EMBL" id="KFE68071.1"/>
    </source>
</evidence>
<name>A0A085WK58_9BACT</name>
<comment type="caution">
    <text evidence="2">The sequence shown here is derived from an EMBL/GenBank/DDBJ whole genome shotgun (WGS) entry which is preliminary data.</text>
</comment>
<keyword evidence="1" id="KW-0732">Signal</keyword>
<evidence type="ECO:0000313" key="3">
    <source>
        <dbReference type="Proteomes" id="UP000028725"/>
    </source>
</evidence>
<reference evidence="2 3" key="1">
    <citation type="submission" date="2014-04" db="EMBL/GenBank/DDBJ databases">
        <title>Genome assembly of Hyalangium minutum DSM 14724.</title>
        <authorList>
            <person name="Sharma G."/>
            <person name="Subramanian S."/>
        </authorList>
    </citation>
    <scope>NUCLEOTIDE SEQUENCE [LARGE SCALE GENOMIC DNA]</scope>
    <source>
        <strain evidence="2 3">DSM 14724</strain>
    </source>
</reference>
<dbReference type="Proteomes" id="UP000028725">
    <property type="component" value="Unassembled WGS sequence"/>
</dbReference>
<dbReference type="STRING" id="394096.DB31_7308"/>
<proteinExistence type="predicted"/>
<dbReference type="AlphaFoldDB" id="A0A085WK58"/>
<dbReference type="EMBL" id="JMCB01000006">
    <property type="protein sequence ID" value="KFE68071.1"/>
    <property type="molecule type" value="Genomic_DNA"/>
</dbReference>
<accession>A0A085WK58</accession>
<dbReference type="RefSeq" id="WP_044188532.1">
    <property type="nucleotide sequence ID" value="NZ_JMCB01000006.1"/>
</dbReference>
<gene>
    <name evidence="2" type="ORF">DB31_7308</name>
</gene>